<accession>A0ABV0BBS3</accession>
<keyword evidence="4" id="KW-1185">Reference proteome</keyword>
<evidence type="ECO:0000259" key="2">
    <source>
        <dbReference type="Pfam" id="PF14232"/>
    </source>
</evidence>
<reference evidence="3 4" key="1">
    <citation type="submission" date="2024-05" db="EMBL/GenBank/DDBJ databases">
        <title>Sphingomonas sp. HF-S3 16S ribosomal RNA gene Genome sequencing and assembly.</title>
        <authorList>
            <person name="Lee H."/>
        </authorList>
    </citation>
    <scope>NUCLEOTIDE SEQUENCE [LARGE SCALE GENOMIC DNA]</scope>
    <source>
        <strain evidence="3 4">HF-S3</strain>
    </source>
</reference>
<evidence type="ECO:0000313" key="4">
    <source>
        <dbReference type="Proteomes" id="UP001427805"/>
    </source>
</evidence>
<dbReference type="EMBL" id="JBDIZK010000011">
    <property type="protein sequence ID" value="MEN3749013.1"/>
    <property type="molecule type" value="Genomic_DNA"/>
</dbReference>
<dbReference type="RefSeq" id="WP_346248054.1">
    <property type="nucleotide sequence ID" value="NZ_JBDIZK010000011.1"/>
</dbReference>
<dbReference type="InterPro" id="IPR025568">
    <property type="entry name" value="DUF4334"/>
</dbReference>
<organism evidence="3 4">
    <name type="scientific">Sphingomonas rustica</name>
    <dbReference type="NCBI Taxonomy" id="3103142"/>
    <lineage>
        <taxon>Bacteria</taxon>
        <taxon>Pseudomonadati</taxon>
        <taxon>Pseudomonadota</taxon>
        <taxon>Alphaproteobacteria</taxon>
        <taxon>Sphingomonadales</taxon>
        <taxon>Sphingomonadaceae</taxon>
        <taxon>Sphingomonas</taxon>
    </lineage>
</organism>
<comment type="caution">
    <text evidence="3">The sequence shown here is derived from an EMBL/GenBank/DDBJ whole genome shotgun (WGS) entry which is preliminary data.</text>
</comment>
<dbReference type="Pfam" id="PF14232">
    <property type="entry name" value="DUF4334"/>
    <property type="match status" value="1"/>
</dbReference>
<evidence type="ECO:0000259" key="1">
    <source>
        <dbReference type="Pfam" id="PF14231"/>
    </source>
</evidence>
<evidence type="ECO:0000313" key="3">
    <source>
        <dbReference type="EMBL" id="MEN3749013.1"/>
    </source>
</evidence>
<dbReference type="Pfam" id="PF14231">
    <property type="entry name" value="GXWXG"/>
    <property type="match status" value="1"/>
</dbReference>
<feature type="domain" description="DUF4334" evidence="2">
    <location>
        <begin position="124"/>
        <end position="179"/>
    </location>
</feature>
<name>A0ABV0BBS3_9SPHN</name>
<dbReference type="InterPro" id="IPR025951">
    <property type="entry name" value="GXWXG_dom"/>
</dbReference>
<gene>
    <name evidence="3" type="ORF">TPR58_17690</name>
</gene>
<dbReference type="Proteomes" id="UP001427805">
    <property type="component" value="Unassembled WGS sequence"/>
</dbReference>
<proteinExistence type="predicted"/>
<protein>
    <submittedName>
        <fullName evidence="3">DUF4334 domain-containing protein</fullName>
    </submittedName>
</protein>
<feature type="domain" description="GXWXG" evidence="1">
    <location>
        <begin position="23"/>
        <end position="81"/>
    </location>
</feature>
<dbReference type="Gene3D" id="2.40.128.580">
    <property type="entry name" value="GXWXG domain"/>
    <property type="match status" value="1"/>
</dbReference>
<sequence>MTTDAETRLAALEKGTDLATALAFYDALPAVTVAQILGNWKGNGIATENPFDGLLEQFGWHGKRFDSADEAYPLVFDKGSGDTISIDPSRIPISIALEHGELARSSAAAGLFKLGAGLIASSRPHARLRMTEYRGIVSATMIYDALPINDVFRAAGPDTLVGAMDMRGLANPFFFVLRRESGAATGDRS</sequence>